<keyword evidence="2" id="KW-1185">Reference proteome</keyword>
<dbReference type="Proteomes" id="UP001497457">
    <property type="component" value="Chromosome 12b"/>
</dbReference>
<reference evidence="1" key="1">
    <citation type="submission" date="2024-10" db="EMBL/GenBank/DDBJ databases">
        <authorList>
            <person name="Ryan C."/>
        </authorList>
    </citation>
    <scope>NUCLEOTIDE SEQUENCE [LARGE SCALE GENOMIC DNA]</scope>
</reference>
<gene>
    <name evidence="1" type="ORF">URODEC1_LOCUS11766</name>
</gene>
<dbReference type="EMBL" id="OZ075122">
    <property type="protein sequence ID" value="CAL4905650.1"/>
    <property type="molecule type" value="Genomic_DNA"/>
</dbReference>
<evidence type="ECO:0008006" key="3">
    <source>
        <dbReference type="Google" id="ProtNLM"/>
    </source>
</evidence>
<accession>A0ABC8WAA0</accession>
<dbReference type="AlphaFoldDB" id="A0ABC8WAA0"/>
<name>A0ABC8WAA0_9POAL</name>
<dbReference type="PANTHER" id="PTHR33207">
    <property type="entry name" value="F-BOX DOMAIN CONTAINING PROTEIN-RELATED"/>
    <property type="match status" value="1"/>
</dbReference>
<evidence type="ECO:0000313" key="1">
    <source>
        <dbReference type="EMBL" id="CAL4905650.1"/>
    </source>
</evidence>
<organism evidence="1 2">
    <name type="scientific">Urochloa decumbens</name>
    <dbReference type="NCBI Taxonomy" id="240449"/>
    <lineage>
        <taxon>Eukaryota</taxon>
        <taxon>Viridiplantae</taxon>
        <taxon>Streptophyta</taxon>
        <taxon>Embryophyta</taxon>
        <taxon>Tracheophyta</taxon>
        <taxon>Spermatophyta</taxon>
        <taxon>Magnoliopsida</taxon>
        <taxon>Liliopsida</taxon>
        <taxon>Poales</taxon>
        <taxon>Poaceae</taxon>
        <taxon>PACMAD clade</taxon>
        <taxon>Panicoideae</taxon>
        <taxon>Panicodae</taxon>
        <taxon>Paniceae</taxon>
        <taxon>Melinidinae</taxon>
        <taxon>Urochloa</taxon>
    </lineage>
</organism>
<protein>
    <recommendedName>
        <fullName evidence="3">F-box domain-containing protein</fullName>
    </recommendedName>
</protein>
<evidence type="ECO:0000313" key="2">
    <source>
        <dbReference type="Proteomes" id="UP001497457"/>
    </source>
</evidence>
<sequence length="374" mass="41301">MAKEENRPRRRTTIHDIPHDTLGAILQRITCLAVLVRAAATCKLWRLVVGDAGFLCRFRRLYGPYVLGHHFYDDFGGSTEFVPFPAPAGEMGIGGISSDRVSLDFLRPRSGPDLVLHDSHGGLLALSDIAGSMITICNPWTREHMRFNSPNPTTPARGFTAILGAFLLDTDLDLGAMAVGDIIPPPFLLVGRAGGSICWCTEKTSNVILHLDESSGEFSRFTLPGGHADGYYDRMNLRVVGGGAGAVHFVRIVRGDLEVLRYARGGGRECVVERRVNVSQVASIDGDWRRWYFSDDTSAEAASPGRILLFDHTCDYEFVCRLSAHRQDIQLEHVAVQKFSGHRRQLVAFPYELPWTINACMQDEAIMETANVVG</sequence>
<proteinExistence type="predicted"/>
<dbReference type="SUPFAM" id="SSF81383">
    <property type="entry name" value="F-box domain"/>
    <property type="match status" value="1"/>
</dbReference>
<dbReference type="InterPro" id="IPR036047">
    <property type="entry name" value="F-box-like_dom_sf"/>
</dbReference>